<feature type="active site" evidence="13">
    <location>
        <position position="220"/>
    </location>
</feature>
<evidence type="ECO:0000313" key="15">
    <source>
        <dbReference type="EMBL" id="CAH1772988.1"/>
    </source>
</evidence>
<dbReference type="GO" id="GO:0018996">
    <property type="term" value="P:molting cycle, collagen and cuticulin-based cuticle"/>
    <property type="evidence" value="ECO:0007669"/>
    <property type="project" value="InterPro"/>
</dbReference>
<dbReference type="Pfam" id="PF01400">
    <property type="entry name" value="Astacin"/>
    <property type="match status" value="1"/>
</dbReference>
<dbReference type="PROSITE" id="PS01180">
    <property type="entry name" value="CUB"/>
    <property type="match status" value="1"/>
</dbReference>
<organism evidence="15 16">
    <name type="scientific">Owenia fusiformis</name>
    <name type="common">Polychaete worm</name>
    <dbReference type="NCBI Taxonomy" id="6347"/>
    <lineage>
        <taxon>Eukaryota</taxon>
        <taxon>Metazoa</taxon>
        <taxon>Spiralia</taxon>
        <taxon>Lophotrochozoa</taxon>
        <taxon>Annelida</taxon>
        <taxon>Polychaeta</taxon>
        <taxon>Sedentaria</taxon>
        <taxon>Canalipalpata</taxon>
        <taxon>Sabellida</taxon>
        <taxon>Oweniida</taxon>
        <taxon>Oweniidae</taxon>
        <taxon>Owenia</taxon>
    </lineage>
</organism>
<dbReference type="FunFam" id="3.40.390.10:FF:000028">
    <property type="entry name" value="Zinc metalloproteinase"/>
    <property type="match status" value="1"/>
</dbReference>
<keyword evidence="6 14" id="KW-0732">Signal</keyword>
<keyword evidence="5 13" id="KW-0479">Metal-binding</keyword>
<keyword evidence="9 13" id="KW-0482">Metalloprotease</keyword>
<dbReference type="Gene3D" id="3.40.390.10">
    <property type="entry name" value="Collagenase (Catalytic Domain)"/>
    <property type="match status" value="1"/>
</dbReference>
<comment type="caution">
    <text evidence="15">The sequence shown here is derived from an EMBL/GenBank/DDBJ whole genome shotgun (WGS) entry which is preliminary data.</text>
</comment>
<dbReference type="Proteomes" id="UP000749559">
    <property type="component" value="Unassembled WGS sequence"/>
</dbReference>
<dbReference type="OrthoDB" id="6156706at2759"/>
<dbReference type="Pfam" id="PF00431">
    <property type="entry name" value="CUB"/>
    <property type="match status" value="1"/>
</dbReference>
<feature type="signal peptide" evidence="14">
    <location>
        <begin position="1"/>
        <end position="31"/>
    </location>
</feature>
<dbReference type="Gene3D" id="2.60.120.290">
    <property type="entry name" value="Spermadhesin, CUB domain"/>
    <property type="match status" value="1"/>
</dbReference>
<keyword evidence="4 13" id="KW-0645">Protease</keyword>
<evidence type="ECO:0000256" key="9">
    <source>
        <dbReference type="ARBA" id="ARBA00023049"/>
    </source>
</evidence>
<dbReference type="PRINTS" id="PR00480">
    <property type="entry name" value="ASTACIN"/>
</dbReference>
<evidence type="ECO:0000256" key="2">
    <source>
        <dbReference type="ARBA" id="ARBA00022525"/>
    </source>
</evidence>
<keyword evidence="7 13" id="KW-0378">Hydrolase</keyword>
<reference evidence="15" key="1">
    <citation type="submission" date="2022-03" db="EMBL/GenBank/DDBJ databases">
        <authorList>
            <person name="Martin C."/>
        </authorList>
    </citation>
    <scope>NUCLEOTIDE SEQUENCE</scope>
</reference>
<evidence type="ECO:0000256" key="6">
    <source>
        <dbReference type="ARBA" id="ARBA00022729"/>
    </source>
</evidence>
<name>A0A8J1UBJ6_OWEFU</name>
<keyword evidence="3" id="KW-0245">EGF-like domain</keyword>
<dbReference type="InterPro" id="IPR035914">
    <property type="entry name" value="Sperma_CUB_dom_sf"/>
</dbReference>
<evidence type="ECO:0000313" key="16">
    <source>
        <dbReference type="Proteomes" id="UP000749559"/>
    </source>
</evidence>
<evidence type="ECO:0000256" key="11">
    <source>
        <dbReference type="ARBA" id="ARBA00023180"/>
    </source>
</evidence>
<dbReference type="InterPro" id="IPR036383">
    <property type="entry name" value="TSP1_rpt_sf"/>
</dbReference>
<feature type="binding site" evidence="13">
    <location>
        <position position="219"/>
    </location>
    <ligand>
        <name>Zn(2+)</name>
        <dbReference type="ChEBI" id="CHEBI:29105"/>
        <note>catalytic</note>
    </ligand>
</feature>
<dbReference type="Gene3D" id="2.20.100.10">
    <property type="entry name" value="Thrombospondin type-1 (TSP1) repeat"/>
    <property type="match status" value="1"/>
</dbReference>
<dbReference type="InterPro" id="IPR006026">
    <property type="entry name" value="Peptidase_Metallo"/>
</dbReference>
<dbReference type="GO" id="GO:0005576">
    <property type="term" value="C:extracellular region"/>
    <property type="evidence" value="ECO:0007669"/>
    <property type="project" value="UniProtKB-SubCell"/>
</dbReference>
<evidence type="ECO:0000256" key="4">
    <source>
        <dbReference type="ARBA" id="ARBA00022670"/>
    </source>
</evidence>
<dbReference type="InterPro" id="IPR034035">
    <property type="entry name" value="Astacin-like_dom"/>
</dbReference>
<dbReference type="InterPro" id="IPR024079">
    <property type="entry name" value="MetalloPept_cat_dom_sf"/>
</dbReference>
<dbReference type="InterPro" id="IPR001506">
    <property type="entry name" value="Peptidase_M12A"/>
</dbReference>
<evidence type="ECO:0000256" key="12">
    <source>
        <dbReference type="PROSITE-ProRule" id="PRU00059"/>
    </source>
</evidence>
<dbReference type="PROSITE" id="PS51864">
    <property type="entry name" value="ASTACIN"/>
    <property type="match status" value="1"/>
</dbReference>
<dbReference type="EC" id="3.4.24.-" evidence="14"/>
<feature type="binding site" evidence="13">
    <location>
        <position position="229"/>
    </location>
    <ligand>
        <name>Zn(2+)</name>
        <dbReference type="ChEBI" id="CHEBI:29105"/>
        <note>catalytic</note>
    </ligand>
</feature>
<dbReference type="EMBL" id="CAIIXF020000001">
    <property type="protein sequence ID" value="CAH1772988.1"/>
    <property type="molecule type" value="Genomic_DNA"/>
</dbReference>
<dbReference type="PIRSF" id="PIRSF036365">
    <property type="entry name" value="Astacin_nematoda"/>
    <property type="match status" value="1"/>
</dbReference>
<dbReference type="SUPFAM" id="SSF82895">
    <property type="entry name" value="TSP-1 type 1 repeat"/>
    <property type="match status" value="1"/>
</dbReference>
<comment type="subcellular location">
    <subcellularLocation>
        <location evidence="1">Secreted</location>
    </subcellularLocation>
</comment>
<evidence type="ECO:0000256" key="10">
    <source>
        <dbReference type="ARBA" id="ARBA00023157"/>
    </source>
</evidence>
<dbReference type="PROSITE" id="PS50092">
    <property type="entry name" value="TSP1"/>
    <property type="match status" value="1"/>
</dbReference>
<proteinExistence type="predicted"/>
<comment type="caution">
    <text evidence="12">Lacks conserved residue(s) required for the propagation of feature annotation.</text>
</comment>
<dbReference type="PANTHER" id="PTHR10127:SF780">
    <property type="entry name" value="METALLOENDOPEPTIDASE"/>
    <property type="match status" value="1"/>
</dbReference>
<evidence type="ECO:0000256" key="13">
    <source>
        <dbReference type="PROSITE-ProRule" id="PRU01211"/>
    </source>
</evidence>
<dbReference type="InterPro" id="IPR017050">
    <property type="entry name" value="Metallopeptidase_nem"/>
</dbReference>
<comment type="cofactor">
    <cofactor evidence="13 14">
        <name>Zn(2+)</name>
        <dbReference type="ChEBI" id="CHEBI:29105"/>
    </cofactor>
    <text evidence="13 14">Binds 1 zinc ion per subunit.</text>
</comment>
<dbReference type="SUPFAM" id="SSF55486">
    <property type="entry name" value="Metalloproteases ('zincins'), catalytic domain"/>
    <property type="match status" value="1"/>
</dbReference>
<keyword evidence="10 12" id="KW-1015">Disulfide bond</keyword>
<dbReference type="CDD" id="cd00041">
    <property type="entry name" value="CUB"/>
    <property type="match status" value="1"/>
</dbReference>
<dbReference type="GO" id="GO:0006508">
    <property type="term" value="P:proteolysis"/>
    <property type="evidence" value="ECO:0007669"/>
    <property type="project" value="UniProtKB-KW"/>
</dbReference>
<dbReference type="PANTHER" id="PTHR10127">
    <property type="entry name" value="DISCOIDIN, CUB, EGF, LAMININ , AND ZINC METALLOPROTEASE DOMAIN CONTAINING"/>
    <property type="match status" value="1"/>
</dbReference>
<dbReference type="SMART" id="SM00235">
    <property type="entry name" value="ZnMc"/>
    <property type="match status" value="1"/>
</dbReference>
<evidence type="ECO:0000256" key="8">
    <source>
        <dbReference type="ARBA" id="ARBA00022833"/>
    </source>
</evidence>
<keyword evidence="8 13" id="KW-0862">Zinc</keyword>
<dbReference type="SMART" id="SM00209">
    <property type="entry name" value="TSP1"/>
    <property type="match status" value="1"/>
</dbReference>
<keyword evidence="11" id="KW-0325">Glycoprotein</keyword>
<evidence type="ECO:0000256" key="1">
    <source>
        <dbReference type="ARBA" id="ARBA00004613"/>
    </source>
</evidence>
<protein>
    <recommendedName>
        <fullName evidence="14">Metalloendopeptidase</fullName>
        <ecNumber evidence="14">3.4.24.-</ecNumber>
    </recommendedName>
</protein>
<gene>
    <name evidence="15" type="ORF">OFUS_LOCUS646</name>
</gene>
<dbReference type="AlphaFoldDB" id="A0A8J1UBJ6"/>
<feature type="disulfide bond" evidence="12">
    <location>
        <begin position="370"/>
        <end position="397"/>
    </location>
</feature>
<evidence type="ECO:0000256" key="14">
    <source>
        <dbReference type="RuleBase" id="RU361183"/>
    </source>
</evidence>
<dbReference type="GO" id="GO:0008270">
    <property type="term" value="F:zinc ion binding"/>
    <property type="evidence" value="ECO:0007669"/>
    <property type="project" value="UniProtKB-UniRule"/>
</dbReference>
<accession>A0A8J1UBJ6</accession>
<keyword evidence="16" id="KW-1185">Reference proteome</keyword>
<dbReference type="InterPro" id="IPR000859">
    <property type="entry name" value="CUB_dom"/>
</dbReference>
<sequence length="695" mass="79398">MRTWNLVTLLFVVYLFISVPPWLVTTPAVLGEDITYTNKTKNQSHIDTSKSKDEPPERKGGTLVDVLINLQKIAEEKLGLSHKQGEEKNVNKFFESDIILSPDQASVLMDDLTSISRKKRKLTADTRKWWHLPIPFAFDGRHDEHEKQEIRLAIDHWESQTCIKFVEYNYNLRSTKDFPRKILLFTKESGCWSYVGFMNQNMQRISIGPGCMGTGTIAHEIGHSIGFWHEQSRPDREDYITIHYDNIKDGKAYNFQRRTWKEITDLEVPYDIGSDLHYGSKYFSSNERYTIETKDPLMQNVLGQRQELSFYDVKLANNAYCKTHCDSNLLPQTCQRDGYQDPADCKRCRCSDGFSGRYCDTAAPGVRASCGGVVYAGTGVIYSPGYPNYLYKTGQKCSWLIKAPIGKHIYLRFQDKFDLTCDPDLCKDFVEVRYRSNLGATGARFCCSNLPDITVRSDTNEMMVLFRSFVGNRVGFKAMYFTDTCGGCGSKYPSLQEPCHRSKEYRCTRTWNTKYTVQCPSWWRTPNCGTKYKQVVRYSTCVKDEVYCCGNFALVGDLCRSMSQADQLPVGDQPGTEPSTPGGATIDPSSLWSAWTNWSTCSKSCGGCGKRSRSRTCLSPGKCEGNKNFENQYEDCGHEPCPSTFTRACKVQEKYQVFCNPWTMQMCTRYRSVYKLCTSQCCHGFKFEDKKCIPA</sequence>
<dbReference type="InterPro" id="IPR000884">
    <property type="entry name" value="TSP1_rpt"/>
</dbReference>
<dbReference type="GO" id="GO:0004222">
    <property type="term" value="F:metalloendopeptidase activity"/>
    <property type="evidence" value="ECO:0007669"/>
    <property type="project" value="UniProtKB-UniRule"/>
</dbReference>
<dbReference type="SUPFAM" id="SSF49854">
    <property type="entry name" value="Spermadhesin, CUB domain"/>
    <property type="match status" value="1"/>
</dbReference>
<dbReference type="SMART" id="SM00042">
    <property type="entry name" value="CUB"/>
    <property type="match status" value="1"/>
</dbReference>
<evidence type="ECO:0000256" key="7">
    <source>
        <dbReference type="ARBA" id="ARBA00022801"/>
    </source>
</evidence>
<evidence type="ECO:0000256" key="5">
    <source>
        <dbReference type="ARBA" id="ARBA00022723"/>
    </source>
</evidence>
<feature type="binding site" evidence="13">
    <location>
        <position position="223"/>
    </location>
    <ligand>
        <name>Zn(2+)</name>
        <dbReference type="ChEBI" id="CHEBI:29105"/>
        <note>catalytic</note>
    </ligand>
</feature>
<evidence type="ECO:0000256" key="3">
    <source>
        <dbReference type="ARBA" id="ARBA00022536"/>
    </source>
</evidence>
<feature type="chain" id="PRO_5042621096" description="Metalloendopeptidase" evidence="14">
    <location>
        <begin position="32"/>
        <end position="695"/>
    </location>
</feature>
<dbReference type="CDD" id="cd04280">
    <property type="entry name" value="ZnMc_astacin_like"/>
    <property type="match status" value="1"/>
</dbReference>
<keyword evidence="2" id="KW-0964">Secreted</keyword>